<dbReference type="PANTHER" id="PTHR45005:SF2">
    <property type="entry name" value="PROTEIN HLB1"/>
    <property type="match status" value="1"/>
</dbReference>
<keyword evidence="4" id="KW-1185">Reference proteome</keyword>
<feature type="domain" description="PH" evidence="2">
    <location>
        <begin position="357"/>
        <end position="470"/>
    </location>
</feature>
<keyword evidence="3" id="KW-0328">Glycosyltransferase</keyword>
<dbReference type="STRING" id="429701.A0A2G9GPT7"/>
<dbReference type="SUPFAM" id="SSF50729">
    <property type="entry name" value="PH domain-like"/>
    <property type="match status" value="1"/>
</dbReference>
<keyword evidence="3" id="KW-0808">Transferase</keyword>
<proteinExistence type="predicted"/>
<sequence>MSSNSRQPELQSKPATEPDPDRNHPDSGNVQPPDVGQFEETAAVEVQAVNAAPSNEGAERDDPRLRKAEETLDLTMKEFLNVLKNDIDTGEVHTPLDSEPNSEQQIGKNNVVIELINSVIGLDEESRSRQRILTFAARRYASALERNPEDYDAFYNWALVLQESADNVSPESRSPSKDDLLKEACRMYDEATRLCPTLNDAYYNWAIAISDQAKIHGRTNEAEELWKQATKKYEKAVQLNWNNPQALNNWGLALQELSMIVPAREKQTIVKTAISKFRAAIQLQFDFHRAIYNLGTVLYGLAEDISRTKRNMNTKDVSPDELYSQSAIYIAAAHSLKPNYSVYTNALMLVRSMLPLPYLKVGYLTAPPLGNLVAPHSSWQRLQFVLNHEALQEIDNINQISSTSGDSSTSTKPVIRVNIPDIVSVSASSDLTLPPGAGLCINTIEETVLLIAESWEHLEGWLDAIRLVYTIFTRGKTDVLASTIST</sequence>
<dbReference type="OrthoDB" id="548564at2759"/>
<dbReference type="InterPro" id="IPR053277">
    <property type="entry name" value="Endomembrane_traffic_mod"/>
</dbReference>
<evidence type="ECO:0000259" key="2">
    <source>
        <dbReference type="PROSITE" id="PS50003"/>
    </source>
</evidence>
<dbReference type="AlphaFoldDB" id="A0A2G9GPT7"/>
<accession>A0A2G9GPT7</accession>
<comment type="caution">
    <text evidence="3">The sequence shown here is derived from an EMBL/GenBank/DDBJ whole genome shotgun (WGS) entry which is preliminary data.</text>
</comment>
<dbReference type="SUPFAM" id="SSF48439">
    <property type="entry name" value="Protein prenylyltransferase"/>
    <property type="match status" value="1"/>
</dbReference>
<dbReference type="Pfam" id="PF06552">
    <property type="entry name" value="TOM20_plant"/>
    <property type="match status" value="1"/>
</dbReference>
<reference evidence="4" key="1">
    <citation type="journal article" date="2018" name="Gigascience">
        <title>Genome assembly of the Pink Ipe (Handroanthus impetiginosus, Bignoniaceae), a highly valued, ecologically keystone Neotropical timber forest tree.</title>
        <authorList>
            <person name="Silva-Junior O.B."/>
            <person name="Grattapaglia D."/>
            <person name="Novaes E."/>
            <person name="Collevatti R.G."/>
        </authorList>
    </citation>
    <scope>NUCLEOTIDE SEQUENCE [LARGE SCALE GENOMIC DNA]</scope>
    <source>
        <strain evidence="4">cv. UFG-1</strain>
    </source>
</reference>
<dbReference type="EMBL" id="NKXS01004170">
    <property type="protein sequence ID" value="PIN07235.1"/>
    <property type="molecule type" value="Genomic_DNA"/>
</dbReference>
<evidence type="ECO:0000256" key="1">
    <source>
        <dbReference type="SAM" id="MobiDB-lite"/>
    </source>
</evidence>
<dbReference type="InterPro" id="IPR001849">
    <property type="entry name" value="PH_domain"/>
</dbReference>
<dbReference type="Proteomes" id="UP000231279">
    <property type="component" value="Unassembled WGS sequence"/>
</dbReference>
<dbReference type="PANTHER" id="PTHR45005">
    <property type="match status" value="1"/>
</dbReference>
<evidence type="ECO:0000313" key="3">
    <source>
        <dbReference type="EMBL" id="PIN07235.1"/>
    </source>
</evidence>
<dbReference type="Gene3D" id="1.25.40.10">
    <property type="entry name" value="Tetratricopeptide repeat domain"/>
    <property type="match status" value="2"/>
</dbReference>
<dbReference type="PROSITE" id="PS50003">
    <property type="entry name" value="PH_DOMAIN"/>
    <property type="match status" value="1"/>
</dbReference>
<name>A0A2G9GPT7_9LAMI</name>
<dbReference type="EC" id="2.4.1.255" evidence="3"/>
<evidence type="ECO:0000313" key="4">
    <source>
        <dbReference type="Proteomes" id="UP000231279"/>
    </source>
</evidence>
<organism evidence="3 4">
    <name type="scientific">Handroanthus impetiginosus</name>
    <dbReference type="NCBI Taxonomy" id="429701"/>
    <lineage>
        <taxon>Eukaryota</taxon>
        <taxon>Viridiplantae</taxon>
        <taxon>Streptophyta</taxon>
        <taxon>Embryophyta</taxon>
        <taxon>Tracheophyta</taxon>
        <taxon>Spermatophyta</taxon>
        <taxon>Magnoliopsida</taxon>
        <taxon>eudicotyledons</taxon>
        <taxon>Gunneridae</taxon>
        <taxon>Pentapetalae</taxon>
        <taxon>asterids</taxon>
        <taxon>lamiids</taxon>
        <taxon>Lamiales</taxon>
        <taxon>Bignoniaceae</taxon>
        <taxon>Crescentiina</taxon>
        <taxon>Tabebuia alliance</taxon>
        <taxon>Handroanthus</taxon>
    </lineage>
</organism>
<dbReference type="GO" id="GO:0097363">
    <property type="term" value="F:protein O-acetylglucosaminyltransferase activity"/>
    <property type="evidence" value="ECO:0007669"/>
    <property type="project" value="UniProtKB-EC"/>
</dbReference>
<dbReference type="InterPro" id="IPR011990">
    <property type="entry name" value="TPR-like_helical_dom_sf"/>
</dbReference>
<protein>
    <submittedName>
        <fullName evidence="3">Protein O-GlcNAc transferase</fullName>
        <ecNumber evidence="3">2.4.1.255</ecNumber>
    </submittedName>
</protein>
<feature type="region of interest" description="Disordered" evidence="1">
    <location>
        <begin position="1"/>
        <end position="65"/>
    </location>
</feature>
<gene>
    <name evidence="3" type="ORF">CDL12_20203</name>
</gene>
<feature type="compositionally biased region" description="Polar residues" evidence="1">
    <location>
        <begin position="1"/>
        <end position="14"/>
    </location>
</feature>